<protein>
    <submittedName>
        <fullName evidence="1">Conserved hypothetical phage tail region protein</fullName>
    </submittedName>
</protein>
<dbReference type="OrthoDB" id="9799891at2"/>
<sequence>MPPQDQDPAVSVCFVVTLDNMDLGAFNSCEGLGAEVVIEQREEGGNNGFVWQLPSRIKYPNIKLSRPLTRSTEQVAKWIAQVTAGGAKRASLDKATGHITAMTGDGVQVASWGLAGVVPVRWTGPSLNLDSPKVATETLEIAHHGFLRDDAPAAKGQN</sequence>
<dbReference type="PANTHER" id="PTHR38009">
    <property type="entry name" value="CONSERVED HYPOTHETICAL PHAGE TAIL PROTEIN"/>
    <property type="match status" value="1"/>
</dbReference>
<name>A0A1I4BI56_9ACTN</name>
<accession>A0A1I4BI56</accession>
<dbReference type="RefSeq" id="WP_091322083.1">
    <property type="nucleotide sequence ID" value="NZ_FOSW01000003.1"/>
</dbReference>
<dbReference type="NCBIfam" id="TIGR02241">
    <property type="entry name" value="conserved hypothetical phage tail region protein"/>
    <property type="match status" value="1"/>
</dbReference>
<dbReference type="InterPro" id="IPR011747">
    <property type="entry name" value="CHP02241"/>
</dbReference>
<evidence type="ECO:0000313" key="1">
    <source>
        <dbReference type="EMBL" id="SFK68494.1"/>
    </source>
</evidence>
<evidence type="ECO:0000313" key="2">
    <source>
        <dbReference type="Proteomes" id="UP000199152"/>
    </source>
</evidence>
<reference evidence="1 2" key="1">
    <citation type="submission" date="2016-10" db="EMBL/GenBank/DDBJ databases">
        <authorList>
            <person name="de Groot N.N."/>
        </authorList>
    </citation>
    <scope>NUCLEOTIDE SEQUENCE [LARGE SCALE GENOMIC DNA]</scope>
    <source>
        <strain evidence="1 2">DSM 45317</strain>
    </source>
</reference>
<proteinExistence type="predicted"/>
<dbReference type="EMBL" id="FOSW01000003">
    <property type="protein sequence ID" value="SFK68494.1"/>
    <property type="molecule type" value="Genomic_DNA"/>
</dbReference>
<keyword evidence="2" id="KW-1185">Reference proteome</keyword>
<dbReference type="AlphaFoldDB" id="A0A1I4BI56"/>
<organism evidence="1 2">
    <name type="scientific">Geodermatophilus ruber</name>
    <dbReference type="NCBI Taxonomy" id="504800"/>
    <lineage>
        <taxon>Bacteria</taxon>
        <taxon>Bacillati</taxon>
        <taxon>Actinomycetota</taxon>
        <taxon>Actinomycetes</taxon>
        <taxon>Geodermatophilales</taxon>
        <taxon>Geodermatophilaceae</taxon>
        <taxon>Geodermatophilus</taxon>
    </lineage>
</organism>
<dbReference type="PANTHER" id="PTHR38009:SF1">
    <property type="entry name" value="CONSERVED HYPOTHETICAL PHAGE TAIL PROTEIN"/>
    <property type="match status" value="1"/>
</dbReference>
<dbReference type="GO" id="GO:0005198">
    <property type="term" value="F:structural molecule activity"/>
    <property type="evidence" value="ECO:0007669"/>
    <property type="project" value="InterPro"/>
</dbReference>
<dbReference type="InterPro" id="IPR010667">
    <property type="entry name" value="Phage_T4_Gp19"/>
</dbReference>
<dbReference type="STRING" id="504800.SAMN04488085_10355"/>
<dbReference type="Proteomes" id="UP000199152">
    <property type="component" value="Unassembled WGS sequence"/>
</dbReference>
<dbReference type="Pfam" id="PF06841">
    <property type="entry name" value="Phage_T4_gp19"/>
    <property type="match status" value="1"/>
</dbReference>
<dbReference type="InParanoid" id="A0A1I4BI56"/>
<gene>
    <name evidence="1" type="ORF">SAMN04488085_10355</name>
</gene>